<gene>
    <name evidence="2" type="primary">LOC107825259</name>
</gene>
<evidence type="ECO:0000313" key="1">
    <source>
        <dbReference type="Proteomes" id="UP000790787"/>
    </source>
</evidence>
<organism evidence="1 2">
    <name type="scientific">Nicotiana tabacum</name>
    <name type="common">Common tobacco</name>
    <dbReference type="NCBI Taxonomy" id="4097"/>
    <lineage>
        <taxon>Eukaryota</taxon>
        <taxon>Viridiplantae</taxon>
        <taxon>Streptophyta</taxon>
        <taxon>Embryophyta</taxon>
        <taxon>Tracheophyta</taxon>
        <taxon>Spermatophyta</taxon>
        <taxon>Magnoliopsida</taxon>
        <taxon>eudicotyledons</taxon>
        <taxon>Gunneridae</taxon>
        <taxon>Pentapetalae</taxon>
        <taxon>asterids</taxon>
        <taxon>lamiids</taxon>
        <taxon>Solanales</taxon>
        <taxon>Solanaceae</taxon>
        <taxon>Nicotianoideae</taxon>
        <taxon>Nicotianeae</taxon>
        <taxon>Nicotiana</taxon>
    </lineage>
</organism>
<reference evidence="2" key="2">
    <citation type="submission" date="2025-08" db="UniProtKB">
        <authorList>
            <consortium name="RefSeq"/>
        </authorList>
    </citation>
    <scope>IDENTIFICATION</scope>
    <source>
        <tissue evidence="2">Leaf</tissue>
    </source>
</reference>
<reference evidence="1" key="1">
    <citation type="journal article" date="2014" name="Nat. Commun.">
        <title>The tobacco genome sequence and its comparison with those of tomato and potato.</title>
        <authorList>
            <person name="Sierro N."/>
            <person name="Battey J.N."/>
            <person name="Ouadi S."/>
            <person name="Bakaher N."/>
            <person name="Bovet L."/>
            <person name="Willig A."/>
            <person name="Goepfert S."/>
            <person name="Peitsch M.C."/>
            <person name="Ivanov N.V."/>
        </authorList>
    </citation>
    <scope>NUCLEOTIDE SEQUENCE [LARGE SCALE GENOMIC DNA]</scope>
</reference>
<dbReference type="Proteomes" id="UP000790787">
    <property type="component" value="Chromosome 4"/>
</dbReference>
<sequence>MKVLREEYVHVGITIGEMENIVGQVLETHKITFHKNELPPEVRTSTGATPYLLVYGTKVVIPAEVEIPSLRIIEEAEPSETEWVQSRYVQLALIDGKRMNTVYHGQLYQNRMTRSFNKKVRPRIFIPGQPVLKRIIPHQDEAKEKFSPNWKGPYMVHRMLTGGALILEEMYGEIWPKPINSDAVKRYYF</sequence>
<proteinExistence type="predicted"/>
<keyword evidence="1" id="KW-1185">Reference proteome</keyword>
<evidence type="ECO:0000313" key="2">
    <source>
        <dbReference type="RefSeq" id="XP_075107103.1"/>
    </source>
</evidence>
<protein>
    <submittedName>
        <fullName evidence="2">Uncharacterized protein LOC107825259</fullName>
    </submittedName>
</protein>
<accession>A0AC58UC91</accession>
<dbReference type="RefSeq" id="XP_075107103.1">
    <property type="nucleotide sequence ID" value="XM_075251002.1"/>
</dbReference>
<name>A0AC58UC91_TOBAC</name>